<dbReference type="Pfam" id="PF00572">
    <property type="entry name" value="Ribosomal_L13"/>
    <property type="match status" value="1"/>
</dbReference>
<organism evidence="4 5">
    <name type="scientific">Jaminaea rosea</name>
    <dbReference type="NCBI Taxonomy" id="1569628"/>
    <lineage>
        <taxon>Eukaryota</taxon>
        <taxon>Fungi</taxon>
        <taxon>Dikarya</taxon>
        <taxon>Basidiomycota</taxon>
        <taxon>Ustilaginomycotina</taxon>
        <taxon>Exobasidiomycetes</taxon>
        <taxon>Microstromatales</taxon>
        <taxon>Microstromatales incertae sedis</taxon>
        <taxon>Jaminaea</taxon>
    </lineage>
</organism>
<keyword evidence="2 4" id="KW-0689">Ribosomal protein</keyword>
<dbReference type="GO" id="GO:0003735">
    <property type="term" value="F:structural constituent of ribosome"/>
    <property type="evidence" value="ECO:0007669"/>
    <property type="project" value="InterPro"/>
</dbReference>
<protein>
    <submittedName>
        <fullName evidence="4">Ribosomal protein L13</fullName>
    </submittedName>
</protein>
<dbReference type="SUPFAM" id="SSF52161">
    <property type="entry name" value="Ribosomal protein L13"/>
    <property type="match status" value="1"/>
</dbReference>
<evidence type="ECO:0000313" key="5">
    <source>
        <dbReference type="Proteomes" id="UP000245884"/>
    </source>
</evidence>
<dbReference type="GO" id="GO:0005762">
    <property type="term" value="C:mitochondrial large ribosomal subunit"/>
    <property type="evidence" value="ECO:0007669"/>
    <property type="project" value="TreeGrafter"/>
</dbReference>
<dbReference type="InterPro" id="IPR005823">
    <property type="entry name" value="Ribosomal_uL13_bac-type"/>
</dbReference>
<accession>A0A316UMP3</accession>
<gene>
    <name evidence="4" type="ORF">BDZ90DRAFT_40137</name>
</gene>
<keyword evidence="3" id="KW-0687">Ribonucleoprotein</keyword>
<dbReference type="OrthoDB" id="274622at2759"/>
<dbReference type="NCBIfam" id="TIGR01066">
    <property type="entry name" value="rplM_bact"/>
    <property type="match status" value="1"/>
</dbReference>
<comment type="similarity">
    <text evidence="1">Belongs to the universal ribosomal protein uL13 family.</text>
</comment>
<evidence type="ECO:0000256" key="3">
    <source>
        <dbReference type="ARBA" id="ARBA00023274"/>
    </source>
</evidence>
<dbReference type="GO" id="GO:0006412">
    <property type="term" value="P:translation"/>
    <property type="evidence" value="ECO:0007669"/>
    <property type="project" value="InterPro"/>
</dbReference>
<keyword evidence="5" id="KW-1185">Reference proteome</keyword>
<dbReference type="PANTHER" id="PTHR11545:SF2">
    <property type="entry name" value="LARGE RIBOSOMAL SUBUNIT PROTEIN UL13M"/>
    <property type="match status" value="1"/>
</dbReference>
<dbReference type="EMBL" id="KZ819671">
    <property type="protein sequence ID" value="PWN26500.1"/>
    <property type="molecule type" value="Genomic_DNA"/>
</dbReference>
<dbReference type="CDD" id="cd00392">
    <property type="entry name" value="Ribosomal_L13"/>
    <property type="match status" value="1"/>
</dbReference>
<dbReference type="STRING" id="1569628.A0A316UMP3"/>
<reference evidence="4 5" key="1">
    <citation type="journal article" date="2018" name="Mol. Biol. Evol.">
        <title>Broad Genomic Sampling Reveals a Smut Pathogenic Ancestry of the Fungal Clade Ustilaginomycotina.</title>
        <authorList>
            <person name="Kijpornyongpan T."/>
            <person name="Mondo S.J."/>
            <person name="Barry K."/>
            <person name="Sandor L."/>
            <person name="Lee J."/>
            <person name="Lipzen A."/>
            <person name="Pangilinan J."/>
            <person name="LaButti K."/>
            <person name="Hainaut M."/>
            <person name="Henrissat B."/>
            <person name="Grigoriev I.V."/>
            <person name="Spatafora J.W."/>
            <person name="Aime M.C."/>
        </authorList>
    </citation>
    <scope>NUCLEOTIDE SEQUENCE [LARGE SCALE GENOMIC DNA]</scope>
    <source>
        <strain evidence="4 5">MCA 5214</strain>
    </source>
</reference>
<dbReference type="PANTHER" id="PTHR11545">
    <property type="entry name" value="RIBOSOMAL PROTEIN L13"/>
    <property type="match status" value="1"/>
</dbReference>
<evidence type="ECO:0000313" key="4">
    <source>
        <dbReference type="EMBL" id="PWN26500.1"/>
    </source>
</evidence>
<proteinExistence type="inferred from homology"/>
<dbReference type="RefSeq" id="XP_025361112.1">
    <property type="nucleotide sequence ID" value="XM_025509561.1"/>
</dbReference>
<dbReference type="Proteomes" id="UP000245884">
    <property type="component" value="Unassembled WGS sequence"/>
</dbReference>
<dbReference type="InterPro" id="IPR005822">
    <property type="entry name" value="Ribosomal_uL13"/>
</dbReference>
<evidence type="ECO:0000256" key="2">
    <source>
        <dbReference type="ARBA" id="ARBA00022980"/>
    </source>
</evidence>
<dbReference type="GO" id="GO:0017148">
    <property type="term" value="P:negative regulation of translation"/>
    <property type="evidence" value="ECO:0007669"/>
    <property type="project" value="TreeGrafter"/>
</dbReference>
<dbReference type="HAMAP" id="MF_01366">
    <property type="entry name" value="Ribosomal_uL13"/>
    <property type="match status" value="1"/>
</dbReference>
<dbReference type="GeneID" id="37031384"/>
<dbReference type="InterPro" id="IPR036899">
    <property type="entry name" value="Ribosomal_uL13_sf"/>
</dbReference>
<evidence type="ECO:0000256" key="1">
    <source>
        <dbReference type="ARBA" id="ARBA00006227"/>
    </source>
</evidence>
<dbReference type="Gene3D" id="3.90.1180.10">
    <property type="entry name" value="Ribosomal protein L13"/>
    <property type="match status" value="1"/>
</dbReference>
<dbReference type="AlphaFoldDB" id="A0A316UMP3"/>
<dbReference type="GO" id="GO:0003729">
    <property type="term" value="F:mRNA binding"/>
    <property type="evidence" value="ECO:0007669"/>
    <property type="project" value="TreeGrafter"/>
</dbReference>
<name>A0A316UMP3_9BASI</name>
<sequence>MSNPALTFQRHWHHLSASSQTLGPLSVRIATLLMGKHKPRGIYSPANDQAGDYVVVTNAEKVGVTGKKAEQKVYYRHSMYPGGLKVERYQERMEKKPEEIIRSAVSGMLPKNKLRDRRLARLKIFAGEENPFAANIARRYDVSGGVQSSASVQGVVDAIKEQQAGKS</sequence>